<dbReference type="InterPro" id="IPR036322">
    <property type="entry name" value="WD40_repeat_dom_sf"/>
</dbReference>
<gene>
    <name evidence="3" type="ORF">TUBRATIS_24780</name>
</gene>
<keyword evidence="1" id="KW-0853">WD repeat</keyword>
<dbReference type="SMART" id="SM00320">
    <property type="entry name" value="WD40"/>
    <property type="match status" value="6"/>
</dbReference>
<reference evidence="3 4" key="1">
    <citation type="submission" date="2018-10" db="EMBL/GenBank/DDBJ databases">
        <title>Draft genome sequence of the microsporidian Tubulinosema ratisbonensis.</title>
        <authorList>
            <person name="Polonais V."/>
            <person name="Peyretaillade E."/>
            <person name="Niehus S."/>
            <person name="Wawrzyniak I."/>
            <person name="Franchet A."/>
            <person name="Gaspin C."/>
            <person name="Reichstadt M."/>
            <person name="Belser C."/>
            <person name="Labadie K."/>
            <person name="Delbac F."/>
            <person name="Ferrandon D."/>
        </authorList>
    </citation>
    <scope>NUCLEOTIDE SEQUENCE [LARGE SCALE GENOMIC DNA]</scope>
    <source>
        <strain evidence="3 4">Franzen</strain>
    </source>
</reference>
<dbReference type="PANTHER" id="PTHR19876">
    <property type="entry name" value="COATOMER"/>
    <property type="match status" value="1"/>
</dbReference>
<dbReference type="PANTHER" id="PTHR19876:SF2">
    <property type="entry name" value="COATOMER SUBUNIT BETA"/>
    <property type="match status" value="1"/>
</dbReference>
<dbReference type="InterPro" id="IPR050844">
    <property type="entry name" value="Coatomer_complex_subunit"/>
</dbReference>
<dbReference type="Gene3D" id="2.130.10.10">
    <property type="entry name" value="YVTN repeat-like/Quinoprotein amine dehydrogenase"/>
    <property type="match status" value="1"/>
</dbReference>
<accession>A0A437AIT8</accession>
<evidence type="ECO:0000313" key="4">
    <source>
        <dbReference type="Proteomes" id="UP000282876"/>
    </source>
</evidence>
<dbReference type="Proteomes" id="UP000282876">
    <property type="component" value="Unassembled WGS sequence"/>
</dbReference>
<dbReference type="EMBL" id="RCSS01000654">
    <property type="protein sequence ID" value="RVD91081.1"/>
    <property type="molecule type" value="Genomic_DNA"/>
</dbReference>
<dbReference type="GO" id="GO:0006890">
    <property type="term" value="P:retrograde vesicle-mediated transport, Golgi to endoplasmic reticulum"/>
    <property type="evidence" value="ECO:0007669"/>
    <property type="project" value="TreeGrafter"/>
</dbReference>
<dbReference type="GO" id="GO:0030126">
    <property type="term" value="C:COPI vesicle coat"/>
    <property type="evidence" value="ECO:0007669"/>
    <property type="project" value="TreeGrafter"/>
</dbReference>
<name>A0A437AIT8_9MICR</name>
<evidence type="ECO:0000256" key="1">
    <source>
        <dbReference type="ARBA" id="ARBA00022574"/>
    </source>
</evidence>
<dbReference type="GO" id="GO:0006891">
    <property type="term" value="P:intra-Golgi vesicle-mediated transport"/>
    <property type="evidence" value="ECO:0007669"/>
    <property type="project" value="TreeGrafter"/>
</dbReference>
<dbReference type="Pfam" id="PF00400">
    <property type="entry name" value="WD40"/>
    <property type="match status" value="1"/>
</dbReference>
<dbReference type="OrthoDB" id="10261470at2759"/>
<dbReference type="VEuPathDB" id="MicrosporidiaDB:TUBRATIS_24780"/>
<dbReference type="AlphaFoldDB" id="A0A437AIT8"/>
<keyword evidence="2" id="KW-0677">Repeat</keyword>
<comment type="caution">
    <text evidence="3">The sequence shown here is derived from an EMBL/GenBank/DDBJ whole genome shotgun (WGS) entry which is preliminary data.</text>
</comment>
<dbReference type="SUPFAM" id="SSF50978">
    <property type="entry name" value="WD40 repeat-like"/>
    <property type="match status" value="2"/>
</dbReference>
<keyword evidence="4" id="KW-1185">Reference proteome</keyword>
<dbReference type="InterPro" id="IPR015943">
    <property type="entry name" value="WD40/YVTN_repeat-like_dom_sf"/>
</dbReference>
<organism evidence="3 4">
    <name type="scientific">Tubulinosema ratisbonensis</name>
    <dbReference type="NCBI Taxonomy" id="291195"/>
    <lineage>
        <taxon>Eukaryota</taxon>
        <taxon>Fungi</taxon>
        <taxon>Fungi incertae sedis</taxon>
        <taxon>Microsporidia</taxon>
        <taxon>Tubulinosematoidea</taxon>
        <taxon>Tubulinosematidae</taxon>
        <taxon>Tubulinosema</taxon>
    </lineage>
</organism>
<dbReference type="InterPro" id="IPR001680">
    <property type="entry name" value="WD40_rpt"/>
</dbReference>
<sequence length="650" mass="75116">MKFNKSVPLSKIKCIEIHPSQPIIYLGMYNGTVLVYDSINLTLITAISLGNVVRSISASEKFLITGDDSGTVSIFDTNHFKIISKKIHSDFIRKVLIKDNLIYSCSDDCSILISDLNLGRIGILEGHKHFVMDFFISNTLLYSVSLDCSLGIFNLQSKKGNFITLHDNGINCVTLFDKLIVTGSDDPSIKLVNNSVVISKVPFASNVVKIVSYEETLMVCCENGEFTILSKELEVLHKENLRTKLWDVKIKNNKMFLGTDEGLKVYDFIKLQFGFVSKEKAFFVEGDSLFYTRFSDNAFLVKDTKLQYEPEKVIFSENGKSMCIFKENNFNLINTLGFRTKLSGECKDMSLSNDLFVTLSEDGLTLYENNKLIDNLKIFPKKVKLIDNFLLCQFDNKIQLVDKEGNLIKELETNEKIIDFFFLEEIFYFTNEFLILGDTKIYKKISNLFIYKQIIFFISNNMLYYLVNHKNKVHFIFISNVNGFPLGINERGLVIYDDTFKVIDIKIDKIVECVEVLNKKRESSDNILLTQFLISIGEYEEALCYSLDPLVKFDILLRLNRLEECIPLCDNKMMYKKLANKFLELKDYCKVSELFFKGEDFDSAFLFDFENKEKYPKLSSDLEIVRMYRNGNLKEFFKGSEFEKIVEKNY</sequence>
<dbReference type="STRING" id="291195.A0A437AIT8"/>
<dbReference type="GO" id="GO:0006886">
    <property type="term" value="P:intracellular protein transport"/>
    <property type="evidence" value="ECO:0007669"/>
    <property type="project" value="TreeGrafter"/>
</dbReference>
<dbReference type="GO" id="GO:0006888">
    <property type="term" value="P:endoplasmic reticulum to Golgi vesicle-mediated transport"/>
    <property type="evidence" value="ECO:0007669"/>
    <property type="project" value="TreeGrafter"/>
</dbReference>
<evidence type="ECO:0000256" key="2">
    <source>
        <dbReference type="ARBA" id="ARBA00022737"/>
    </source>
</evidence>
<evidence type="ECO:0000313" key="3">
    <source>
        <dbReference type="EMBL" id="RVD91081.1"/>
    </source>
</evidence>
<dbReference type="Gene3D" id="1.25.40.470">
    <property type="match status" value="1"/>
</dbReference>
<proteinExistence type="predicted"/>
<protein>
    <submittedName>
        <fullName evidence="3">Coatomer subunit beta prime</fullName>
    </submittedName>
</protein>